<dbReference type="EMBL" id="KQ435783">
    <property type="protein sequence ID" value="KOX74654.1"/>
    <property type="molecule type" value="Genomic_DNA"/>
</dbReference>
<accession>A0A0N0BGE1</accession>
<proteinExistence type="inferred from homology"/>
<evidence type="ECO:0000313" key="6">
    <source>
        <dbReference type="Proteomes" id="UP000053105"/>
    </source>
</evidence>
<dbReference type="PANTHER" id="PTHR19960">
    <property type="entry name" value="TEKTIN"/>
    <property type="match status" value="1"/>
</dbReference>
<dbReference type="Proteomes" id="UP000053105">
    <property type="component" value="Unassembled WGS sequence"/>
</dbReference>
<dbReference type="STRING" id="166423.A0A0N0BGE1"/>
<keyword evidence="4" id="KW-0175">Coiled coil</keyword>
<name>A0A0N0BGE1_9HYME</name>
<dbReference type="InterPro" id="IPR048256">
    <property type="entry name" value="Tektin-like"/>
</dbReference>
<feature type="coiled-coil region" evidence="4">
    <location>
        <begin position="22"/>
        <end position="49"/>
    </location>
</feature>
<organism evidence="5 6">
    <name type="scientific">Melipona quadrifasciata</name>
    <dbReference type="NCBI Taxonomy" id="166423"/>
    <lineage>
        <taxon>Eukaryota</taxon>
        <taxon>Metazoa</taxon>
        <taxon>Ecdysozoa</taxon>
        <taxon>Arthropoda</taxon>
        <taxon>Hexapoda</taxon>
        <taxon>Insecta</taxon>
        <taxon>Pterygota</taxon>
        <taxon>Neoptera</taxon>
        <taxon>Endopterygota</taxon>
        <taxon>Hymenoptera</taxon>
        <taxon>Apocrita</taxon>
        <taxon>Aculeata</taxon>
        <taxon>Apoidea</taxon>
        <taxon>Anthophila</taxon>
        <taxon>Apidae</taxon>
        <taxon>Melipona</taxon>
    </lineage>
</organism>
<keyword evidence="3" id="KW-0969">Cilium</keyword>
<gene>
    <name evidence="5" type="ORF">WN51_13088</name>
</gene>
<dbReference type="GO" id="GO:0060271">
    <property type="term" value="P:cilium assembly"/>
    <property type="evidence" value="ECO:0007669"/>
    <property type="project" value="UniProtKB-UniRule"/>
</dbReference>
<sequence length="294" mass="34952">MQSGQHTSRRLGERINNVSFWRNELISKLEKLLQEIDRLQDCCSVLNKAIKDIESPLHIAEECLYHRETRKVYDTVILFCSIIQIQNVHDESEKCLFKEIEILNQNRKKLKTCLDKCKNQLRDCRISHCRLELDLKNKESALEIDRMCHQLNNYSHKALIIKITQEIWDAWNNTNNALARRSSELFEAKNELQQYLQMIQQEIFDVEKNLELIYKAITDKNYILKVAYTRLETRMYRPDIELCHDYKLNSSASELKTQTMLEHDLVLKVDTLHIDHDKIAGLRRAYPINILFKF</sequence>
<dbReference type="GO" id="GO:0005930">
    <property type="term" value="C:axoneme"/>
    <property type="evidence" value="ECO:0007669"/>
    <property type="project" value="UniProtKB-SubCell"/>
</dbReference>
<keyword evidence="3" id="KW-0282">Flagellum</keyword>
<protein>
    <recommendedName>
        <fullName evidence="3">Tektin</fullName>
    </recommendedName>
</protein>
<evidence type="ECO:0000256" key="4">
    <source>
        <dbReference type="SAM" id="Coils"/>
    </source>
</evidence>
<keyword evidence="6" id="KW-1185">Reference proteome</keyword>
<keyword evidence="3" id="KW-0966">Cell projection</keyword>
<evidence type="ECO:0000256" key="1">
    <source>
        <dbReference type="ARBA" id="ARBA00007209"/>
    </source>
</evidence>
<evidence type="ECO:0000313" key="5">
    <source>
        <dbReference type="EMBL" id="KOX74654.1"/>
    </source>
</evidence>
<dbReference type="PANTHER" id="PTHR19960:SF11">
    <property type="entry name" value="TEKTIN"/>
    <property type="match status" value="1"/>
</dbReference>
<evidence type="ECO:0000256" key="2">
    <source>
        <dbReference type="ARBA" id="ARBA00022490"/>
    </source>
</evidence>
<comment type="similarity">
    <text evidence="1 3">Belongs to the tektin family.</text>
</comment>
<dbReference type="OrthoDB" id="9886517at2759"/>
<evidence type="ECO:0000256" key="3">
    <source>
        <dbReference type="RuleBase" id="RU367040"/>
    </source>
</evidence>
<keyword evidence="2" id="KW-0963">Cytoplasm</keyword>
<dbReference type="InterPro" id="IPR000435">
    <property type="entry name" value="Tektins"/>
</dbReference>
<reference evidence="5 6" key="1">
    <citation type="submission" date="2015-07" db="EMBL/GenBank/DDBJ databases">
        <title>The genome of Melipona quadrifasciata.</title>
        <authorList>
            <person name="Pan H."/>
            <person name="Kapheim K."/>
        </authorList>
    </citation>
    <scope>NUCLEOTIDE SEQUENCE [LARGE SCALE GENOMIC DNA]</scope>
    <source>
        <strain evidence="5">0111107301</strain>
        <tissue evidence="5">Whole body</tissue>
    </source>
</reference>
<dbReference type="GO" id="GO:0005634">
    <property type="term" value="C:nucleus"/>
    <property type="evidence" value="ECO:0007669"/>
    <property type="project" value="TreeGrafter"/>
</dbReference>
<dbReference type="GO" id="GO:0015630">
    <property type="term" value="C:microtubule cytoskeleton"/>
    <property type="evidence" value="ECO:0007669"/>
    <property type="project" value="UniProtKB-UniRule"/>
</dbReference>
<dbReference type="Pfam" id="PF03148">
    <property type="entry name" value="Tektin"/>
    <property type="match status" value="2"/>
</dbReference>
<dbReference type="GO" id="GO:0060294">
    <property type="term" value="P:cilium movement involved in cell motility"/>
    <property type="evidence" value="ECO:0007669"/>
    <property type="project" value="UniProtKB-UniRule"/>
</dbReference>
<dbReference type="AlphaFoldDB" id="A0A0N0BGE1"/>
<comment type="subcellular location">
    <subcellularLocation>
        <location evidence="3">Cytoplasm</location>
        <location evidence="3">Cytoskeleton</location>
        <location evidence="3">Cilium axoneme</location>
    </subcellularLocation>
</comment>